<feature type="transmembrane region" description="Helical" evidence="2">
    <location>
        <begin position="358"/>
        <end position="387"/>
    </location>
</feature>
<dbReference type="RefSeq" id="WP_181569106.1">
    <property type="nucleotide sequence ID" value="NZ_CP059322.2"/>
</dbReference>
<dbReference type="PANTHER" id="PTHR36840:SF1">
    <property type="entry name" value="BLL5714 PROTEIN"/>
    <property type="match status" value="1"/>
</dbReference>
<accession>A0A7L6B403</accession>
<dbReference type="PANTHER" id="PTHR36840">
    <property type="entry name" value="BLL5714 PROTEIN"/>
    <property type="match status" value="1"/>
</dbReference>
<evidence type="ECO:0000313" key="4">
    <source>
        <dbReference type="Proteomes" id="UP000510844"/>
    </source>
</evidence>
<organism evidence="3 4">
    <name type="scientific">Micromonospora robiginosa</name>
    <dbReference type="NCBI Taxonomy" id="2749844"/>
    <lineage>
        <taxon>Bacteria</taxon>
        <taxon>Bacillati</taxon>
        <taxon>Actinomycetota</taxon>
        <taxon>Actinomycetes</taxon>
        <taxon>Micromonosporales</taxon>
        <taxon>Micromonosporaceae</taxon>
        <taxon>Micromonospora</taxon>
    </lineage>
</organism>
<keyword evidence="2" id="KW-1133">Transmembrane helix</keyword>
<dbReference type="EMBL" id="CP059322">
    <property type="protein sequence ID" value="QLQ36591.1"/>
    <property type="molecule type" value="Genomic_DNA"/>
</dbReference>
<name>A0A7L6B403_9ACTN</name>
<dbReference type="InterPro" id="IPR010640">
    <property type="entry name" value="Low_temperature_requirement_A"/>
</dbReference>
<sequence>MGAHHAGAGVGLLRDRRSGQQATFAELFFDLVVVFALTRLAAQAVPGLSADAPGDRWLAAARTLLLFLPLTWAWTITSYVTARFEPRRSGVRLAVVVSAFGLFMMASAVPAAFGARGMIFALSYVLLQMGRTLGFGLLLGGHGLQRLYFRAGAWYCLGAIPWLWGATTPPGTRTVLWTVAIAVDLGAARLGWPIPRLGRGRAGAWETGGDHLSDRYRQFLMVALGEGVISIGVAYTSEGAPEVSHTCVVVASFVTTVLLWRIYFFRSGEVLAEAVRLARDRAAFGRKVAFTHTVMIFGIVMVAVGYGLALEHPFGRPYPVWLAFVLGGPLIYLLGRARLEQLVFARLSPRRLVGVGSLILLAWPTYAAGLLIGSVAAAAVLLLVALLDARAALRVPDEQPVPAGGRTDQGTPAPPSR</sequence>
<feature type="transmembrane region" description="Helical" evidence="2">
    <location>
        <begin position="24"/>
        <end position="45"/>
    </location>
</feature>
<feature type="region of interest" description="Disordered" evidence="1">
    <location>
        <begin position="398"/>
        <end position="417"/>
    </location>
</feature>
<dbReference type="AlphaFoldDB" id="A0A7L6B403"/>
<evidence type="ECO:0000256" key="2">
    <source>
        <dbReference type="SAM" id="Phobius"/>
    </source>
</evidence>
<protein>
    <submittedName>
        <fullName evidence="3">Low temperature requirement protein A</fullName>
    </submittedName>
</protein>
<evidence type="ECO:0000256" key="1">
    <source>
        <dbReference type="SAM" id="MobiDB-lite"/>
    </source>
</evidence>
<keyword evidence="2" id="KW-0472">Membrane</keyword>
<dbReference type="KEGG" id="mfeu:H1D33_25500"/>
<feature type="transmembrane region" description="Helical" evidence="2">
    <location>
        <begin position="119"/>
        <end position="140"/>
    </location>
</feature>
<feature type="transmembrane region" description="Helical" evidence="2">
    <location>
        <begin position="147"/>
        <end position="164"/>
    </location>
</feature>
<feature type="transmembrane region" description="Helical" evidence="2">
    <location>
        <begin position="318"/>
        <end position="337"/>
    </location>
</feature>
<gene>
    <name evidence="3" type="ORF">H1D33_25500</name>
</gene>
<feature type="transmembrane region" description="Helical" evidence="2">
    <location>
        <begin position="176"/>
        <end position="192"/>
    </location>
</feature>
<reference evidence="4" key="1">
    <citation type="submission" date="2020-07" db="EMBL/GenBank/DDBJ databases">
        <title>A new Micromonospora strain with potent antibiotic activity isolated from the microbiome of a mid-Atlantic deep-sea sponge.</title>
        <authorList>
            <person name="Back C.R."/>
            <person name="Stennett H.L."/>
            <person name="Williams S.E."/>
            <person name="Wang L."/>
            <person name="Ojeda Gomez J."/>
            <person name="Abdulle O.M."/>
            <person name="Duffy T."/>
            <person name="Hendry K.R."/>
            <person name="Powell D."/>
            <person name="Stach J.E."/>
            <person name="Essex-Lopresti A.E."/>
            <person name="Willis C.L."/>
            <person name="Curnow P."/>
            <person name="Race P.R."/>
        </authorList>
    </citation>
    <scope>NUCLEOTIDE SEQUENCE [LARGE SCALE GENOMIC DNA]</scope>
    <source>
        <strain evidence="4">28ISP2-46</strain>
    </source>
</reference>
<keyword evidence="2" id="KW-0812">Transmembrane</keyword>
<feature type="transmembrane region" description="Helical" evidence="2">
    <location>
        <begin position="57"/>
        <end position="81"/>
    </location>
</feature>
<dbReference type="Pfam" id="PF06772">
    <property type="entry name" value="LtrA"/>
    <property type="match status" value="1"/>
</dbReference>
<feature type="transmembrane region" description="Helical" evidence="2">
    <location>
        <begin position="243"/>
        <end position="263"/>
    </location>
</feature>
<evidence type="ECO:0000313" key="3">
    <source>
        <dbReference type="EMBL" id="QLQ36591.1"/>
    </source>
</evidence>
<feature type="transmembrane region" description="Helical" evidence="2">
    <location>
        <begin position="93"/>
        <end position="113"/>
    </location>
</feature>
<keyword evidence="4" id="KW-1185">Reference proteome</keyword>
<feature type="transmembrane region" description="Helical" evidence="2">
    <location>
        <begin position="284"/>
        <end position="306"/>
    </location>
</feature>
<feature type="transmembrane region" description="Helical" evidence="2">
    <location>
        <begin position="219"/>
        <end position="237"/>
    </location>
</feature>
<dbReference type="Proteomes" id="UP000510844">
    <property type="component" value="Chromosome"/>
</dbReference>
<proteinExistence type="predicted"/>
<reference evidence="3 4" key="2">
    <citation type="journal article" date="2021" name="Mar. Drugs">
        <title>A New Micromonospora Strain with Antibiotic Activity Isolated from the Microbiome of a Mid-Atlantic Deep-Sea Sponge.</title>
        <authorList>
            <person name="Back C.R."/>
            <person name="Stennett H.L."/>
            <person name="Williams S.E."/>
            <person name="Wang L."/>
            <person name="Ojeda Gomez J."/>
            <person name="Abdulle O.M."/>
            <person name="Duffy T."/>
            <person name="Neal C."/>
            <person name="Mantell J."/>
            <person name="Jepson M.A."/>
            <person name="Hendry K.R."/>
            <person name="Powell D."/>
            <person name="Stach J.E.M."/>
            <person name="Essex-Lopresti A.E."/>
            <person name="Willis C.L."/>
            <person name="Curnow P."/>
            <person name="Race P.R."/>
        </authorList>
    </citation>
    <scope>NUCLEOTIDE SEQUENCE [LARGE SCALE GENOMIC DNA]</scope>
    <source>
        <strain evidence="3 4">28ISP2-46</strain>
    </source>
</reference>